<dbReference type="InterPro" id="IPR046956">
    <property type="entry name" value="RLP23-like"/>
</dbReference>
<keyword evidence="10" id="KW-0675">Receptor</keyword>
<evidence type="ECO:0000313" key="17">
    <source>
        <dbReference type="Proteomes" id="UP001341840"/>
    </source>
</evidence>
<feature type="transmembrane region" description="Helical" evidence="12">
    <location>
        <begin position="1009"/>
        <end position="1032"/>
    </location>
</feature>
<feature type="chain" id="PRO_5046669180" description="Leucine-rich repeat-containing N-terminal plant-type domain-containing protein" evidence="13">
    <location>
        <begin position="20"/>
        <end position="1094"/>
    </location>
</feature>
<dbReference type="Proteomes" id="UP001341840">
    <property type="component" value="Unassembled WGS sequence"/>
</dbReference>
<keyword evidence="8 12" id="KW-1133">Transmembrane helix</keyword>
<keyword evidence="4" id="KW-0433">Leucine-rich repeat</keyword>
<comment type="similarity">
    <text evidence="2">Belongs to the RLP family.</text>
</comment>
<evidence type="ECO:0000256" key="11">
    <source>
        <dbReference type="ARBA" id="ARBA00023180"/>
    </source>
</evidence>
<keyword evidence="7" id="KW-0677">Repeat</keyword>
<evidence type="ECO:0000256" key="4">
    <source>
        <dbReference type="ARBA" id="ARBA00022614"/>
    </source>
</evidence>
<keyword evidence="3" id="KW-1003">Cell membrane</keyword>
<protein>
    <recommendedName>
        <fullName evidence="18">Leucine-rich repeat-containing N-terminal plant-type domain-containing protein</fullName>
    </recommendedName>
</protein>
<reference evidence="16 17" key="1">
    <citation type="journal article" date="2023" name="Plants (Basel)">
        <title>Bridging the Gap: Combining Genomics and Transcriptomics Approaches to Understand Stylosanthes scabra, an Orphan Legume from the Brazilian Caatinga.</title>
        <authorList>
            <person name="Ferreira-Neto J.R.C."/>
            <person name="da Silva M.D."/>
            <person name="Binneck E."/>
            <person name="de Melo N.F."/>
            <person name="da Silva R.H."/>
            <person name="de Melo A.L.T.M."/>
            <person name="Pandolfi V."/>
            <person name="Bustamante F.O."/>
            <person name="Brasileiro-Vidal A.C."/>
            <person name="Benko-Iseppon A.M."/>
        </authorList>
    </citation>
    <scope>NUCLEOTIDE SEQUENCE [LARGE SCALE GENOMIC DNA]</scope>
    <source>
        <tissue evidence="16">Leaves</tissue>
    </source>
</reference>
<dbReference type="SUPFAM" id="SSF52047">
    <property type="entry name" value="RNI-like"/>
    <property type="match status" value="1"/>
</dbReference>
<dbReference type="InterPro" id="IPR013210">
    <property type="entry name" value="LRR_N_plant-typ"/>
</dbReference>
<dbReference type="Pfam" id="PF23598">
    <property type="entry name" value="LRR_14"/>
    <property type="match status" value="1"/>
</dbReference>
<comment type="caution">
    <text evidence="16">The sequence shown here is derived from an EMBL/GenBank/DDBJ whole genome shotgun (WGS) entry which is preliminary data.</text>
</comment>
<keyword evidence="11" id="KW-0325">Glycoprotein</keyword>
<evidence type="ECO:0000313" key="16">
    <source>
        <dbReference type="EMBL" id="MED6159921.1"/>
    </source>
</evidence>
<name>A0ABU6UFU3_9FABA</name>
<evidence type="ECO:0000256" key="9">
    <source>
        <dbReference type="ARBA" id="ARBA00023136"/>
    </source>
</evidence>
<feature type="signal peptide" evidence="13">
    <location>
        <begin position="1"/>
        <end position="19"/>
    </location>
</feature>
<feature type="domain" description="Disease resistance R13L4/SHOC-2-like LRR" evidence="15">
    <location>
        <begin position="109"/>
        <end position="290"/>
    </location>
</feature>
<dbReference type="InterPro" id="IPR032675">
    <property type="entry name" value="LRR_dom_sf"/>
</dbReference>
<evidence type="ECO:0000256" key="3">
    <source>
        <dbReference type="ARBA" id="ARBA00022475"/>
    </source>
</evidence>
<evidence type="ECO:0000256" key="10">
    <source>
        <dbReference type="ARBA" id="ARBA00023170"/>
    </source>
</evidence>
<feature type="domain" description="Leucine-rich repeat-containing N-terminal plant-type" evidence="14">
    <location>
        <begin position="29"/>
        <end position="68"/>
    </location>
</feature>
<evidence type="ECO:0000256" key="7">
    <source>
        <dbReference type="ARBA" id="ARBA00022737"/>
    </source>
</evidence>
<keyword evidence="9 12" id="KW-0472">Membrane</keyword>
<gene>
    <name evidence="16" type="ORF">PIB30_046752</name>
</gene>
<evidence type="ECO:0000259" key="14">
    <source>
        <dbReference type="Pfam" id="PF08263"/>
    </source>
</evidence>
<keyword evidence="17" id="KW-1185">Reference proteome</keyword>
<dbReference type="InterPro" id="IPR055414">
    <property type="entry name" value="LRR_R13L4/SHOC2-like"/>
</dbReference>
<accession>A0ABU6UFU3</accession>
<evidence type="ECO:0000259" key="15">
    <source>
        <dbReference type="Pfam" id="PF23598"/>
    </source>
</evidence>
<evidence type="ECO:0008006" key="18">
    <source>
        <dbReference type="Google" id="ProtNLM"/>
    </source>
</evidence>
<dbReference type="Pfam" id="PF08263">
    <property type="entry name" value="LRRNT_2"/>
    <property type="match status" value="1"/>
</dbReference>
<dbReference type="InterPro" id="IPR001611">
    <property type="entry name" value="Leu-rich_rpt"/>
</dbReference>
<dbReference type="Pfam" id="PF00560">
    <property type="entry name" value="LRR_1"/>
    <property type="match status" value="10"/>
</dbReference>
<dbReference type="PANTHER" id="PTHR48063:SF63">
    <property type="entry name" value="LEUCINE-RICH RECEPTOR-LIKE KINASE FAMILY PROTEIN"/>
    <property type="match status" value="1"/>
</dbReference>
<dbReference type="Gene3D" id="3.80.10.10">
    <property type="entry name" value="Ribonuclease Inhibitor"/>
    <property type="match status" value="3"/>
</dbReference>
<evidence type="ECO:0000256" key="6">
    <source>
        <dbReference type="ARBA" id="ARBA00022729"/>
    </source>
</evidence>
<evidence type="ECO:0000256" key="13">
    <source>
        <dbReference type="SAM" id="SignalP"/>
    </source>
</evidence>
<proteinExistence type="inferred from homology"/>
<dbReference type="Pfam" id="PF13855">
    <property type="entry name" value="LRR_8"/>
    <property type="match status" value="1"/>
</dbReference>
<dbReference type="InterPro" id="IPR003591">
    <property type="entry name" value="Leu-rich_rpt_typical-subtyp"/>
</dbReference>
<comment type="subcellular location">
    <subcellularLocation>
        <location evidence="1">Cell membrane</location>
        <topology evidence="1">Single-pass type I membrane protein</topology>
    </subcellularLocation>
</comment>
<dbReference type="EMBL" id="JASCZI010121123">
    <property type="protein sequence ID" value="MED6159921.1"/>
    <property type="molecule type" value="Genomic_DNA"/>
</dbReference>
<evidence type="ECO:0000256" key="5">
    <source>
        <dbReference type="ARBA" id="ARBA00022692"/>
    </source>
</evidence>
<keyword evidence="5 12" id="KW-0812">Transmembrane</keyword>
<evidence type="ECO:0000256" key="1">
    <source>
        <dbReference type="ARBA" id="ARBA00004251"/>
    </source>
</evidence>
<keyword evidence="6 13" id="KW-0732">Signal</keyword>
<evidence type="ECO:0000256" key="8">
    <source>
        <dbReference type="ARBA" id="ARBA00022989"/>
    </source>
</evidence>
<organism evidence="16 17">
    <name type="scientific">Stylosanthes scabra</name>
    <dbReference type="NCBI Taxonomy" id="79078"/>
    <lineage>
        <taxon>Eukaryota</taxon>
        <taxon>Viridiplantae</taxon>
        <taxon>Streptophyta</taxon>
        <taxon>Embryophyta</taxon>
        <taxon>Tracheophyta</taxon>
        <taxon>Spermatophyta</taxon>
        <taxon>Magnoliopsida</taxon>
        <taxon>eudicotyledons</taxon>
        <taxon>Gunneridae</taxon>
        <taxon>Pentapetalae</taxon>
        <taxon>rosids</taxon>
        <taxon>fabids</taxon>
        <taxon>Fabales</taxon>
        <taxon>Fabaceae</taxon>
        <taxon>Papilionoideae</taxon>
        <taxon>50 kb inversion clade</taxon>
        <taxon>dalbergioids sensu lato</taxon>
        <taxon>Dalbergieae</taxon>
        <taxon>Pterocarpus clade</taxon>
        <taxon>Stylosanthes</taxon>
    </lineage>
</organism>
<evidence type="ECO:0000256" key="12">
    <source>
        <dbReference type="SAM" id="Phobius"/>
    </source>
</evidence>
<evidence type="ECO:0000256" key="2">
    <source>
        <dbReference type="ARBA" id="ARBA00009592"/>
    </source>
</evidence>
<dbReference type="SMART" id="SM00369">
    <property type="entry name" value="LRR_TYP"/>
    <property type="match status" value="9"/>
</dbReference>
<dbReference type="PANTHER" id="PTHR48063">
    <property type="entry name" value="LRR RECEPTOR-LIKE KINASE"/>
    <property type="match status" value="1"/>
</dbReference>
<sequence length="1094" mass="122979">MLVHLIFLYLYCLTQLIFSESADSIECIPSEREALLRFKHHLVDPSNKLFSWNHSYPNCCQWDYVVCSTVTSHVLQLHLNASIKAFDYGIFYGTVPYKRSMLSGEINDSLVELKHLNYLNLSGNDFGGIQIPSFLFAITSLTHLDLSNAGFYGNIPHQIGNLSNLLYLDLSYAVYGKIPHQIGNLTNLNHLGLQSYFDNESSLVAENVNWLSYLSSLEYLDLTGANLSRSSDWLQIMQALPSLRELCLRDCSLSDDHKQPFKLNFSSLHSLSITIVPKWISQLNKLVSLECGSNYYDHSGFRIPIPDGIQNLTVLENLDLSFNAFSFHIPSWLHNLHRLKYLNLGGNYLTGTLSNTLRNLTSLVTLDLSFNEFEGTIPTYLGNLTSLVSLDISGNQLAGEIPTSFGMLCNLRDLSFSNFKCNQKFDQILEILIPCVSHELKSLVAYSSQISGHLTNQIGMFKNLEALDLSENYIVGELPPSLARISSLRYIGLSNNQLSGNPFKILRSFPELSSLYIDNNLFQGIVQEEDLSNFTELMVLVVSGNNFTLKVHPSWQPKFQLIRLEMRSWKLGSSFPSWIQSQKVLQYLDMSNVGISDSIPTWFWKSSPYDDYLNFSHNHIHGKLPKTLKILEMSRIVDLSSNHFHGKLPFVGASVMWLDFSNNSFSGEIIDFLCQKSDKPKGLEMLNLAENNLSGKIPDCWRLWPELVNVNLVRNYFVGSLPSSIGSLSNLQYLRVCSNTLSGKFPVILKRNQKLILLDLGENNFTGYIPGWVGERLINLKFLRLRSNNFSGNIPNELCGMKFLQDLDLAGNNLAGNIPNCLNQLSAMVNKTSASSSITEFMIYGSDTISMVLSVKGIDAEYSSILGLVKSIDLSSNNLSGEIPVEITELFGLIYLNLSKNQLIGHIPQSVGNMESLESIDFSGNQLSGEIPPSITNLSFLNKLDLSYNHLEGKIPTGTQLQSFEASNFVGNNLCGPPLLVNCTKEEEVPDDANENNEKEKKKHNGVNWFFVSMALGFIVGFWGFVGPLFIFKSWSPPSRPHRHHNHRLHTVLRQRHHLKDLRQSPSSSQLPFLFDSSTSVLEVRRQLAALSDS</sequence>
<dbReference type="SUPFAM" id="SSF52058">
    <property type="entry name" value="L domain-like"/>
    <property type="match status" value="2"/>
</dbReference>